<dbReference type="InterPro" id="IPR036129">
    <property type="entry name" value="Glycerate_kinase_sf"/>
</dbReference>
<dbReference type="PANTHER" id="PTHR21599">
    <property type="entry name" value="GLYCERATE KINASE"/>
    <property type="match status" value="1"/>
</dbReference>
<keyword evidence="6" id="KW-1185">Reference proteome</keyword>
<evidence type="ECO:0000256" key="4">
    <source>
        <dbReference type="PIRNR" id="PIRNR006078"/>
    </source>
</evidence>
<dbReference type="AlphaFoldDB" id="A0A0R1WW10"/>
<dbReference type="Pfam" id="PF02595">
    <property type="entry name" value="Gly_kinase"/>
    <property type="match status" value="1"/>
</dbReference>
<keyword evidence="2 4" id="KW-0808">Transferase</keyword>
<dbReference type="InterPro" id="IPR018197">
    <property type="entry name" value="Glycerate_kinase_RE-like"/>
</dbReference>
<dbReference type="EMBL" id="AZGD01000009">
    <property type="protein sequence ID" value="KRM20212.1"/>
    <property type="molecule type" value="Genomic_DNA"/>
</dbReference>
<keyword evidence="3 4" id="KW-0418">Kinase</keyword>
<dbReference type="PATRIC" id="fig|1423755.3.peg.341"/>
<evidence type="ECO:0000313" key="5">
    <source>
        <dbReference type="EMBL" id="KRM20212.1"/>
    </source>
</evidence>
<dbReference type="InterPro" id="IPR004381">
    <property type="entry name" value="Glycerate_kinase"/>
</dbReference>
<protein>
    <submittedName>
        <fullName evidence="5">Glycerate kinase</fullName>
    </submittedName>
</protein>
<evidence type="ECO:0000256" key="2">
    <source>
        <dbReference type="ARBA" id="ARBA00022679"/>
    </source>
</evidence>
<dbReference type="eggNOG" id="COG1929">
    <property type="taxonomic scope" value="Bacteria"/>
</dbReference>
<dbReference type="Gene3D" id="3.40.50.10350">
    <property type="entry name" value="Glycerate kinase, domain 1"/>
    <property type="match status" value="1"/>
</dbReference>
<comment type="caution">
    <text evidence="5">The sequence shown here is derived from an EMBL/GenBank/DDBJ whole genome shotgun (WGS) entry which is preliminary data.</text>
</comment>
<reference evidence="5 6" key="1">
    <citation type="journal article" date="2015" name="Genome Announc.">
        <title>Expanding the biotechnology potential of lactobacilli through comparative genomics of 213 strains and associated genera.</title>
        <authorList>
            <person name="Sun Z."/>
            <person name="Harris H.M."/>
            <person name="McCann A."/>
            <person name="Guo C."/>
            <person name="Argimon S."/>
            <person name="Zhang W."/>
            <person name="Yang X."/>
            <person name="Jeffery I.B."/>
            <person name="Cooney J.C."/>
            <person name="Kagawa T.F."/>
            <person name="Liu W."/>
            <person name="Song Y."/>
            <person name="Salvetti E."/>
            <person name="Wrobel A."/>
            <person name="Rasinkangas P."/>
            <person name="Parkhill J."/>
            <person name="Rea M.C."/>
            <person name="O'Sullivan O."/>
            <person name="Ritari J."/>
            <person name="Douillard F.P."/>
            <person name="Paul Ross R."/>
            <person name="Yang R."/>
            <person name="Briner A.E."/>
            <person name="Felis G.E."/>
            <person name="de Vos W.M."/>
            <person name="Barrangou R."/>
            <person name="Klaenhammer T.R."/>
            <person name="Caufield P.W."/>
            <person name="Cui Y."/>
            <person name="Zhang H."/>
            <person name="O'Toole P.W."/>
        </authorList>
    </citation>
    <scope>NUCLEOTIDE SEQUENCE [LARGE SCALE GENOMIC DNA]</scope>
    <source>
        <strain evidence="5 6">DSM 18933</strain>
    </source>
</reference>
<gene>
    <name evidence="5" type="ORF">FC40_GL000313</name>
</gene>
<evidence type="ECO:0000313" key="6">
    <source>
        <dbReference type="Proteomes" id="UP000051054"/>
    </source>
</evidence>
<dbReference type="SUPFAM" id="SSF110738">
    <property type="entry name" value="Glycerate kinase I"/>
    <property type="match status" value="1"/>
</dbReference>
<dbReference type="PANTHER" id="PTHR21599:SF0">
    <property type="entry name" value="GLYCERATE KINASE"/>
    <property type="match status" value="1"/>
</dbReference>
<dbReference type="RefSeq" id="WP_025022916.1">
    <property type="nucleotide sequence ID" value="NZ_AZGD01000009.1"/>
</dbReference>
<dbReference type="InterPro" id="IPR018193">
    <property type="entry name" value="Glyc_kinase_flavodox-like_fold"/>
</dbReference>
<dbReference type="GO" id="GO:0031388">
    <property type="term" value="P:organic acid phosphorylation"/>
    <property type="evidence" value="ECO:0007669"/>
    <property type="project" value="UniProtKB-UniRule"/>
</dbReference>
<dbReference type="PIRSF" id="PIRSF006078">
    <property type="entry name" value="GlxK"/>
    <property type="match status" value="1"/>
</dbReference>
<proteinExistence type="inferred from homology"/>
<comment type="similarity">
    <text evidence="1 4">Belongs to the glycerate kinase type-1 family.</text>
</comment>
<dbReference type="NCBIfam" id="TIGR00045">
    <property type="entry name" value="glycerate kinase"/>
    <property type="match status" value="1"/>
</dbReference>
<dbReference type="Proteomes" id="UP000051054">
    <property type="component" value="Unassembled WGS sequence"/>
</dbReference>
<dbReference type="GO" id="GO:0008887">
    <property type="term" value="F:glycerate kinase activity"/>
    <property type="evidence" value="ECO:0007669"/>
    <property type="project" value="UniProtKB-UniRule"/>
</dbReference>
<name>A0A0R1WW10_9LACO</name>
<evidence type="ECO:0000256" key="1">
    <source>
        <dbReference type="ARBA" id="ARBA00006284"/>
    </source>
</evidence>
<organism evidence="5 6">
    <name type="scientific">Ligilactobacillus hayakitensis DSM 18933 = JCM 14209</name>
    <dbReference type="NCBI Taxonomy" id="1423755"/>
    <lineage>
        <taxon>Bacteria</taxon>
        <taxon>Bacillati</taxon>
        <taxon>Bacillota</taxon>
        <taxon>Bacilli</taxon>
        <taxon>Lactobacillales</taxon>
        <taxon>Lactobacillaceae</taxon>
        <taxon>Ligilactobacillus</taxon>
    </lineage>
</organism>
<dbReference type="STRING" id="1423755.FC40_GL000313"/>
<accession>A0A0R1WW10</accession>
<dbReference type="Gene3D" id="3.90.1510.10">
    <property type="entry name" value="Glycerate kinase, domain 2"/>
    <property type="match status" value="1"/>
</dbReference>
<evidence type="ECO:0000256" key="3">
    <source>
        <dbReference type="ARBA" id="ARBA00022777"/>
    </source>
</evidence>
<dbReference type="OrthoDB" id="9774290at2"/>
<sequence length="380" mass="39514">MKKFVLAPDSFKESMSAKEVCQAMEAGILNVFPDAQITHVPMADGGEGTTDSLVDATNGRKEFLEVNGPLPNQKVNAYYGILGDQKTAIIEMAQASGIMLVEPSQRNPLITTTFGTGQLIKAALDQGVKKILIGIGGSATVDGGMGMAQALGAKFYDENNQLLDGNGGNLAAINRIDVSELDPRLDDTEVIIASDVQNILTGKDGAAAVFGPQKGASQKDVVTLDNGLQHFAALISRDLGQDVANIPGSGAAGGLGAGLLAFTKAKLQPGVEVVANAVDLASKVADADFVFTGEGGMDFQTKFGKTPFGVAQVAKAAGKPVFAEAGYLGDRIEELYEIGITAVFGIVDKAQSIEESLKAGPANVKRTTENIARLIKATQK</sequence>